<dbReference type="Proteomes" id="UP001157961">
    <property type="component" value="Unassembled WGS sequence"/>
</dbReference>
<organism evidence="1 2">
    <name type="scientific">Shimia sagamensis</name>
    <dbReference type="NCBI Taxonomy" id="1566352"/>
    <lineage>
        <taxon>Bacteria</taxon>
        <taxon>Pseudomonadati</taxon>
        <taxon>Pseudomonadota</taxon>
        <taxon>Alphaproteobacteria</taxon>
        <taxon>Rhodobacterales</taxon>
        <taxon>Roseobacteraceae</taxon>
    </lineage>
</organism>
<name>A0ABY1PDD8_9RHOB</name>
<evidence type="ECO:0000313" key="1">
    <source>
        <dbReference type="EMBL" id="SMP32001.1"/>
    </source>
</evidence>
<gene>
    <name evidence="1" type="ORF">SAMN06265373_108113</name>
</gene>
<dbReference type="EMBL" id="FXTY01000008">
    <property type="protein sequence ID" value="SMP32001.1"/>
    <property type="molecule type" value="Genomic_DNA"/>
</dbReference>
<reference evidence="1 2" key="1">
    <citation type="submission" date="2017-05" db="EMBL/GenBank/DDBJ databases">
        <authorList>
            <person name="Varghese N."/>
            <person name="Submissions S."/>
        </authorList>
    </citation>
    <scope>NUCLEOTIDE SEQUENCE [LARGE SCALE GENOMIC DNA]</scope>
    <source>
        <strain evidence="1 2">DSM 29734</strain>
    </source>
</reference>
<evidence type="ECO:0000313" key="2">
    <source>
        <dbReference type="Proteomes" id="UP001157961"/>
    </source>
</evidence>
<proteinExistence type="predicted"/>
<protein>
    <submittedName>
        <fullName evidence="1">Uncharacterized protein</fullName>
    </submittedName>
</protein>
<keyword evidence="2" id="KW-1185">Reference proteome</keyword>
<sequence length="88" mass="10060">MTRTPFDHLPAATQAGILCSDKRFHRFVEVQLKLQSGWITETGAAEYLRQTCEVQSRRELTTNPTAVAKFQTLRTEFDAHIGKISRPR</sequence>
<comment type="caution">
    <text evidence="1">The sequence shown here is derived from an EMBL/GenBank/DDBJ whole genome shotgun (WGS) entry which is preliminary data.</text>
</comment>
<accession>A0ABY1PDD8</accession>
<dbReference type="RefSeq" id="WP_283427413.1">
    <property type="nucleotide sequence ID" value="NZ_FXTY01000008.1"/>
</dbReference>